<keyword evidence="2" id="KW-1185">Reference proteome</keyword>
<protein>
    <submittedName>
        <fullName evidence="1">Uncharacterized protein</fullName>
    </submittedName>
</protein>
<accession>A0A8J2JWQ2</accession>
<dbReference type="Proteomes" id="UP000708208">
    <property type="component" value="Unassembled WGS sequence"/>
</dbReference>
<organism evidence="1 2">
    <name type="scientific">Allacma fusca</name>
    <dbReference type="NCBI Taxonomy" id="39272"/>
    <lineage>
        <taxon>Eukaryota</taxon>
        <taxon>Metazoa</taxon>
        <taxon>Ecdysozoa</taxon>
        <taxon>Arthropoda</taxon>
        <taxon>Hexapoda</taxon>
        <taxon>Collembola</taxon>
        <taxon>Symphypleona</taxon>
        <taxon>Sminthuridae</taxon>
        <taxon>Allacma</taxon>
    </lineage>
</organism>
<name>A0A8J2JWQ2_9HEXA</name>
<evidence type="ECO:0000313" key="1">
    <source>
        <dbReference type="EMBL" id="CAG7725412.1"/>
    </source>
</evidence>
<sequence>MVTHPGTCHYGTIATAFLFLVIVGSHCSTIYDQVHDIEEEVIALQQWKRSTQQQIQHLQTKEEQDFRKLNHKNNKLKRVVDQNYKKLSVLTEFTFANTEHDQKPARATL</sequence>
<gene>
    <name evidence="1" type="ORF">AFUS01_LOCUS14369</name>
</gene>
<reference evidence="1" key="1">
    <citation type="submission" date="2021-06" db="EMBL/GenBank/DDBJ databases">
        <authorList>
            <person name="Hodson N. C."/>
            <person name="Mongue J. A."/>
            <person name="Jaron S. K."/>
        </authorList>
    </citation>
    <scope>NUCLEOTIDE SEQUENCE</scope>
</reference>
<evidence type="ECO:0000313" key="2">
    <source>
        <dbReference type="Proteomes" id="UP000708208"/>
    </source>
</evidence>
<comment type="caution">
    <text evidence="1">The sequence shown here is derived from an EMBL/GenBank/DDBJ whole genome shotgun (WGS) entry which is preliminary data.</text>
</comment>
<proteinExistence type="predicted"/>
<dbReference type="AlphaFoldDB" id="A0A8J2JWQ2"/>
<feature type="non-terminal residue" evidence="1">
    <location>
        <position position="1"/>
    </location>
</feature>
<dbReference type="EMBL" id="CAJVCH010121535">
    <property type="protein sequence ID" value="CAG7725412.1"/>
    <property type="molecule type" value="Genomic_DNA"/>
</dbReference>